<evidence type="ECO:0000256" key="3">
    <source>
        <dbReference type="ARBA" id="ARBA00022676"/>
    </source>
</evidence>
<reference evidence="12 13" key="1">
    <citation type="submission" date="2024-11" db="EMBL/GenBank/DDBJ databases">
        <title>Chromosome-level genome assembly of the freshwater bivalve Anodonta woodiana.</title>
        <authorList>
            <person name="Chen X."/>
        </authorList>
    </citation>
    <scope>NUCLEOTIDE SEQUENCE [LARGE SCALE GENOMIC DNA]</scope>
    <source>
        <strain evidence="12">MN2024</strain>
        <tissue evidence="12">Gills</tissue>
    </source>
</reference>
<keyword evidence="3" id="KW-0328">Glycosyltransferase</keyword>
<keyword evidence="6" id="KW-0735">Signal-anchor</keyword>
<evidence type="ECO:0000256" key="2">
    <source>
        <dbReference type="ARBA" id="ARBA00004922"/>
    </source>
</evidence>
<keyword evidence="13" id="KW-1185">Reference proteome</keyword>
<evidence type="ECO:0008006" key="14">
    <source>
        <dbReference type="Google" id="ProtNLM"/>
    </source>
</evidence>
<dbReference type="InterPro" id="IPR003406">
    <property type="entry name" value="Glyco_trans_14"/>
</dbReference>
<gene>
    <name evidence="12" type="ORF">ACJMK2_012549</name>
</gene>
<dbReference type="Proteomes" id="UP001634394">
    <property type="component" value="Unassembled WGS sequence"/>
</dbReference>
<accession>A0ABD3V8J0</accession>
<evidence type="ECO:0000313" key="12">
    <source>
        <dbReference type="EMBL" id="KAL3857924.1"/>
    </source>
</evidence>
<evidence type="ECO:0000256" key="11">
    <source>
        <dbReference type="SAM" id="Phobius"/>
    </source>
</evidence>
<protein>
    <recommendedName>
        <fullName evidence="14">Beta-1,3-galactosyl-O-glycosyl-glycoprotein beta-1,6-N-acetylglucosaminyltransferase</fullName>
    </recommendedName>
</protein>
<evidence type="ECO:0000256" key="7">
    <source>
        <dbReference type="ARBA" id="ARBA00022989"/>
    </source>
</evidence>
<comment type="pathway">
    <text evidence="2">Protein modification; protein glycosylation.</text>
</comment>
<evidence type="ECO:0000256" key="9">
    <source>
        <dbReference type="ARBA" id="ARBA00023180"/>
    </source>
</evidence>
<keyword evidence="7 11" id="KW-1133">Transmembrane helix</keyword>
<feature type="transmembrane region" description="Helical" evidence="11">
    <location>
        <begin position="7"/>
        <end position="24"/>
    </location>
</feature>
<evidence type="ECO:0000256" key="1">
    <source>
        <dbReference type="ARBA" id="ARBA00004606"/>
    </source>
</evidence>
<dbReference type="AlphaFoldDB" id="A0ABD3V8J0"/>
<name>A0ABD3V8J0_SINWO</name>
<comment type="subcellular location">
    <subcellularLocation>
        <location evidence="1">Membrane</location>
        <topology evidence="1">Single-pass type II membrane protein</topology>
    </subcellularLocation>
</comment>
<evidence type="ECO:0000256" key="6">
    <source>
        <dbReference type="ARBA" id="ARBA00022968"/>
    </source>
</evidence>
<dbReference type="GO" id="GO:0016020">
    <property type="term" value="C:membrane"/>
    <property type="evidence" value="ECO:0007669"/>
    <property type="project" value="UniProtKB-SubCell"/>
</dbReference>
<keyword evidence="9" id="KW-0325">Glycoprotein</keyword>
<proteinExistence type="inferred from homology"/>
<sequence>MKRNTIIYILCCVYILILCVFRGLNEFNSPNLLESSEQNLIDSFKWRRLSQAEFSNMSFGKQPESSVLQNDCSPRKHTPVMCSRLIRGDAKYVQFVRDIKIKPVNEECRLENLVKDCARFKVSHGYSSVDIHEEERLFPLSFTIKMHQNPEQAEQLLRTIYRPHNFYCIYVDGKASAEVFDTMAKTSRCLENVVVVRDRVNVVYASSAHIHAELQCMKLALQSRVQWKYYINMAAQEFPLRTTFEMVQILKAMREVNDIETYDLPVFLRWRLQKSFSIDGNGLVETSDNKRPFEYNVRLSKGSAYGLFERQFVEFILDDIIAQRFILWLNDTYAPEESVWATLVTLPWAPGSYPLEVRHTQGDFLSRAMIWYGESQKCHGKFVRGVCVFESGDLPWLIKQPQFFANKFDVNKDATVIDCLEEALKNRTINPKVTDLQWQFYLTRPHVVYYRRLNSSEKLVKTRDSRRWTWLAHHRRDSTSDS</sequence>
<dbReference type="EMBL" id="JBJQND010000013">
    <property type="protein sequence ID" value="KAL3857924.1"/>
    <property type="molecule type" value="Genomic_DNA"/>
</dbReference>
<organism evidence="12 13">
    <name type="scientific">Sinanodonta woodiana</name>
    <name type="common">Chinese pond mussel</name>
    <name type="synonym">Anodonta woodiana</name>
    <dbReference type="NCBI Taxonomy" id="1069815"/>
    <lineage>
        <taxon>Eukaryota</taxon>
        <taxon>Metazoa</taxon>
        <taxon>Spiralia</taxon>
        <taxon>Lophotrochozoa</taxon>
        <taxon>Mollusca</taxon>
        <taxon>Bivalvia</taxon>
        <taxon>Autobranchia</taxon>
        <taxon>Heteroconchia</taxon>
        <taxon>Palaeoheterodonta</taxon>
        <taxon>Unionida</taxon>
        <taxon>Unionoidea</taxon>
        <taxon>Unionidae</taxon>
        <taxon>Unioninae</taxon>
        <taxon>Sinanodonta</taxon>
    </lineage>
</organism>
<dbReference type="PANTHER" id="PTHR19297:SF191">
    <property type="entry name" value="PROTEIN XYLOSYLTRANSFERASE"/>
    <property type="match status" value="1"/>
</dbReference>
<dbReference type="Pfam" id="PF02485">
    <property type="entry name" value="Branch"/>
    <property type="match status" value="1"/>
</dbReference>
<keyword evidence="8 11" id="KW-0472">Membrane</keyword>
<comment type="similarity">
    <text evidence="10">Belongs to the glycosyltransferase 14 family.</text>
</comment>
<evidence type="ECO:0000313" key="13">
    <source>
        <dbReference type="Proteomes" id="UP001634394"/>
    </source>
</evidence>
<keyword evidence="4" id="KW-0808">Transferase</keyword>
<dbReference type="GO" id="GO:0016757">
    <property type="term" value="F:glycosyltransferase activity"/>
    <property type="evidence" value="ECO:0007669"/>
    <property type="project" value="UniProtKB-KW"/>
</dbReference>
<evidence type="ECO:0000256" key="4">
    <source>
        <dbReference type="ARBA" id="ARBA00022679"/>
    </source>
</evidence>
<keyword evidence="5 11" id="KW-0812">Transmembrane</keyword>
<dbReference type="PANTHER" id="PTHR19297">
    <property type="entry name" value="GLYCOSYLTRANSFERASE 14 FAMILY MEMBER"/>
    <property type="match status" value="1"/>
</dbReference>
<evidence type="ECO:0000256" key="8">
    <source>
        <dbReference type="ARBA" id="ARBA00023136"/>
    </source>
</evidence>
<evidence type="ECO:0000256" key="5">
    <source>
        <dbReference type="ARBA" id="ARBA00022692"/>
    </source>
</evidence>
<evidence type="ECO:0000256" key="10">
    <source>
        <dbReference type="ARBA" id="ARBA00038150"/>
    </source>
</evidence>
<comment type="caution">
    <text evidence="12">The sequence shown here is derived from an EMBL/GenBank/DDBJ whole genome shotgun (WGS) entry which is preliminary data.</text>
</comment>